<dbReference type="EnsemblPlants" id="PGSC0003DMT400088282">
    <property type="protein sequence ID" value="PGSC0003DMT400088282"/>
    <property type="gene ID" value="PGSC0003DMG400037853"/>
</dbReference>
<dbReference type="Pfam" id="PF17766">
    <property type="entry name" value="fn3_6"/>
    <property type="match status" value="1"/>
</dbReference>
<proteinExistence type="predicted"/>
<reference evidence="2" key="2">
    <citation type="submission" date="2015-06" db="UniProtKB">
        <authorList>
            <consortium name="EnsemblPlants"/>
        </authorList>
    </citation>
    <scope>IDENTIFICATION</scope>
    <source>
        <strain evidence="2">DM1-3 516 R44</strain>
    </source>
</reference>
<dbReference type="AlphaFoldDB" id="M1DFM2"/>
<evidence type="ECO:0000313" key="2">
    <source>
        <dbReference type="EnsemblPlants" id="PGSC0003DMT400088282"/>
    </source>
</evidence>
<dbReference type="InterPro" id="IPR041469">
    <property type="entry name" value="Subtilisin-like_FN3"/>
</dbReference>
<protein>
    <submittedName>
        <fullName evidence="2">Subtilisin-like seed-specific protein</fullName>
    </submittedName>
</protein>
<feature type="domain" description="Subtilisin-like protease fibronectin type-III" evidence="1">
    <location>
        <begin position="44"/>
        <end position="113"/>
    </location>
</feature>
<dbReference type="Proteomes" id="UP000011115">
    <property type="component" value="Unassembled WGS sequence"/>
</dbReference>
<sequence length="123" mass="13937">MNPFPDRLVDPLGSSGPIPLAGYRMLWQREVDRCTIPIALCDGCRYTGRVRLPQRIFSASVNARVLEFDHVGQEKSFNVTIKVLDADAVKDTYVFGELRWTDQVHYVRSPIAIASMSDISYMN</sequence>
<accession>M1DFM2</accession>
<name>M1DFM2_SOLTU</name>
<keyword evidence="3" id="KW-1185">Reference proteome</keyword>
<evidence type="ECO:0000259" key="1">
    <source>
        <dbReference type="Pfam" id="PF17766"/>
    </source>
</evidence>
<dbReference type="PaxDb" id="4113-PGSC0003DMT400088282"/>
<dbReference type="InParanoid" id="M1DFM2"/>
<reference evidence="3" key="1">
    <citation type="journal article" date="2011" name="Nature">
        <title>Genome sequence and analysis of the tuber crop potato.</title>
        <authorList>
            <consortium name="The Potato Genome Sequencing Consortium"/>
        </authorList>
    </citation>
    <scope>NUCLEOTIDE SEQUENCE [LARGE SCALE GENOMIC DNA]</scope>
    <source>
        <strain evidence="3">cv. DM1-3 516 R44</strain>
    </source>
</reference>
<dbReference type="Gramene" id="PGSC0003DMT400088282">
    <property type="protein sequence ID" value="PGSC0003DMT400088282"/>
    <property type="gene ID" value="PGSC0003DMG400037853"/>
</dbReference>
<evidence type="ECO:0000313" key="3">
    <source>
        <dbReference type="Proteomes" id="UP000011115"/>
    </source>
</evidence>
<dbReference type="Gene3D" id="2.60.40.2310">
    <property type="match status" value="1"/>
</dbReference>
<organism evidence="2 3">
    <name type="scientific">Solanum tuberosum</name>
    <name type="common">Potato</name>
    <dbReference type="NCBI Taxonomy" id="4113"/>
    <lineage>
        <taxon>Eukaryota</taxon>
        <taxon>Viridiplantae</taxon>
        <taxon>Streptophyta</taxon>
        <taxon>Embryophyta</taxon>
        <taxon>Tracheophyta</taxon>
        <taxon>Spermatophyta</taxon>
        <taxon>Magnoliopsida</taxon>
        <taxon>eudicotyledons</taxon>
        <taxon>Gunneridae</taxon>
        <taxon>Pentapetalae</taxon>
        <taxon>asterids</taxon>
        <taxon>lamiids</taxon>
        <taxon>Solanales</taxon>
        <taxon>Solanaceae</taxon>
        <taxon>Solanoideae</taxon>
        <taxon>Solaneae</taxon>
        <taxon>Solanum</taxon>
    </lineage>
</organism>
<dbReference type="HOGENOM" id="CLU_2019321_0_0_1"/>